<dbReference type="Proteomes" id="UP000094526">
    <property type="component" value="Unassembled WGS sequence"/>
</dbReference>
<dbReference type="OrthoDB" id="542013at2759"/>
<accession>A0A1C1CHJ9</accession>
<keyword evidence="1" id="KW-0560">Oxidoreductase</keyword>
<evidence type="ECO:0000256" key="2">
    <source>
        <dbReference type="SAM" id="MobiDB-lite"/>
    </source>
</evidence>
<dbReference type="STRING" id="86049.A0A1C1CHJ9"/>
<dbReference type="AlphaFoldDB" id="A0A1C1CHJ9"/>
<dbReference type="eggNOG" id="KOG1208">
    <property type="taxonomic scope" value="Eukaryota"/>
</dbReference>
<dbReference type="VEuPathDB" id="FungiDB:G647_08156"/>
<dbReference type="InterPro" id="IPR002347">
    <property type="entry name" value="SDR_fam"/>
</dbReference>
<evidence type="ECO:0000313" key="3">
    <source>
        <dbReference type="EMBL" id="OCT47990.1"/>
    </source>
</evidence>
<evidence type="ECO:0000256" key="1">
    <source>
        <dbReference type="ARBA" id="ARBA00023002"/>
    </source>
</evidence>
<dbReference type="EMBL" id="LGRB01000012">
    <property type="protein sequence ID" value="OCT47990.1"/>
    <property type="molecule type" value="Genomic_DNA"/>
</dbReference>
<keyword evidence="4" id="KW-1185">Reference proteome</keyword>
<dbReference type="GO" id="GO:0016491">
    <property type="term" value="F:oxidoreductase activity"/>
    <property type="evidence" value="ECO:0007669"/>
    <property type="project" value="UniProtKB-KW"/>
</dbReference>
<name>A0A1C1CHJ9_9EURO</name>
<proteinExistence type="predicted"/>
<evidence type="ECO:0000313" key="4">
    <source>
        <dbReference type="Proteomes" id="UP000094526"/>
    </source>
</evidence>
<organism evidence="3 4">
    <name type="scientific">Cladophialophora carrionii</name>
    <dbReference type="NCBI Taxonomy" id="86049"/>
    <lineage>
        <taxon>Eukaryota</taxon>
        <taxon>Fungi</taxon>
        <taxon>Dikarya</taxon>
        <taxon>Ascomycota</taxon>
        <taxon>Pezizomycotina</taxon>
        <taxon>Eurotiomycetes</taxon>
        <taxon>Chaetothyriomycetidae</taxon>
        <taxon>Chaetothyriales</taxon>
        <taxon>Herpotrichiellaceae</taxon>
        <taxon>Cladophialophora</taxon>
    </lineage>
</organism>
<dbReference type="VEuPathDB" id="FungiDB:CLCR_04212"/>
<dbReference type="InterPro" id="IPR036291">
    <property type="entry name" value="NAD(P)-bd_dom_sf"/>
</dbReference>
<comment type="caution">
    <text evidence="3">The sequence shown here is derived from an EMBL/GenBank/DDBJ whole genome shotgun (WGS) entry which is preliminary data.</text>
</comment>
<dbReference type="PRINTS" id="PR00081">
    <property type="entry name" value="GDHRDH"/>
</dbReference>
<dbReference type="PANTHER" id="PTHR43157">
    <property type="entry name" value="PHOSPHATIDYLINOSITOL-GLYCAN BIOSYNTHESIS CLASS F PROTEIN-RELATED"/>
    <property type="match status" value="1"/>
</dbReference>
<dbReference type="Pfam" id="PF00106">
    <property type="entry name" value="adh_short"/>
    <property type="match status" value="1"/>
</dbReference>
<feature type="region of interest" description="Disordered" evidence="2">
    <location>
        <begin position="1"/>
        <end position="22"/>
    </location>
</feature>
<reference evidence="4" key="1">
    <citation type="submission" date="2015-07" db="EMBL/GenBank/DDBJ databases">
        <authorList>
            <person name="Teixeira M.M."/>
            <person name="Souza R.C."/>
            <person name="Almeida L.G."/>
            <person name="Vicente V.A."/>
            <person name="de Hoog S."/>
            <person name="Bocca A.L."/>
            <person name="de Almeida S.R."/>
            <person name="Vasconcelos A.T."/>
            <person name="Felipe M.S."/>
        </authorList>
    </citation>
    <scope>NUCLEOTIDE SEQUENCE [LARGE SCALE GENOMIC DNA]</scope>
    <source>
        <strain evidence="4">KSF</strain>
    </source>
</reference>
<sequence length="358" mass="38655">MSVFGLQRMLDQRRNPPQPATESFAGRTILLTGATSGLGFEAAKKFVSLSADRLIITARNESKGQAAKEQIEEWAKSNHPGAADAKHTEIIPMVLVMSSFAGVQKFANELKAKFPGGIDGAILNAGMMNTTYIQSSDGWEETLQVNTLSTFLLGLLILPLLIAAAGSGRNAKYKPHLTFISSGTAWIIQPDEMKAFMVSEKPLEDLSQQKNFPGGVSGGSGQYSRSKLVLEYAVRHLAASPAIRGLDGKPKVIIHTNCPGLCKSDLSREVGKGNPLIQLVSWVLQTTFARAAEVGANTYATALELGDEVHGEMWKNNRVFEVGPMLTTDEGKQFGDKMWNDMVRVVLEADASAKAFLG</sequence>
<dbReference type="SUPFAM" id="SSF51735">
    <property type="entry name" value="NAD(P)-binding Rossmann-fold domains"/>
    <property type="match status" value="1"/>
</dbReference>
<gene>
    <name evidence="3" type="ORF">CLCR_04212</name>
</gene>
<dbReference type="PANTHER" id="PTHR43157:SF22">
    <property type="entry name" value="SHORT-CHAIN DEHYDROGENASE_REDUCTASE PHMF"/>
    <property type="match status" value="1"/>
</dbReference>
<protein>
    <submittedName>
        <fullName evidence="3">Putative short-chain dehydrogenase/reductase family protein</fullName>
    </submittedName>
</protein>
<dbReference type="Gene3D" id="3.40.50.720">
    <property type="entry name" value="NAD(P)-binding Rossmann-like Domain"/>
    <property type="match status" value="1"/>
</dbReference>